<dbReference type="GO" id="GO:0005737">
    <property type="term" value="C:cytoplasm"/>
    <property type="evidence" value="ECO:0007669"/>
    <property type="project" value="TreeGrafter"/>
</dbReference>
<dbReference type="Pfam" id="PF01370">
    <property type="entry name" value="Epimerase"/>
    <property type="match status" value="1"/>
</dbReference>
<evidence type="ECO:0000313" key="2">
    <source>
        <dbReference type="EMBL" id="KKK80298.1"/>
    </source>
</evidence>
<gene>
    <name evidence="2" type="ORF">LCGC14_2824880</name>
</gene>
<name>A0A0F8YFN0_9ZZZZ</name>
<dbReference type="GO" id="GO:0004029">
    <property type="term" value="F:aldehyde dehydrogenase (NAD+) activity"/>
    <property type="evidence" value="ECO:0007669"/>
    <property type="project" value="TreeGrafter"/>
</dbReference>
<evidence type="ECO:0000259" key="1">
    <source>
        <dbReference type="Pfam" id="PF01370"/>
    </source>
</evidence>
<accession>A0A0F8YFN0</accession>
<dbReference type="AlphaFoldDB" id="A0A0F8YFN0"/>
<protein>
    <recommendedName>
        <fullName evidence="1">NAD-dependent epimerase/dehydratase domain-containing protein</fullName>
    </recommendedName>
</protein>
<feature type="non-terminal residue" evidence="2">
    <location>
        <position position="1"/>
    </location>
</feature>
<dbReference type="SUPFAM" id="SSF51735">
    <property type="entry name" value="NAD(P)-binding Rossmann-fold domains"/>
    <property type="match status" value="1"/>
</dbReference>
<dbReference type="InterPro" id="IPR001509">
    <property type="entry name" value="Epimerase_deHydtase"/>
</dbReference>
<reference evidence="2" key="1">
    <citation type="journal article" date="2015" name="Nature">
        <title>Complex archaea that bridge the gap between prokaryotes and eukaryotes.</title>
        <authorList>
            <person name="Spang A."/>
            <person name="Saw J.H."/>
            <person name="Jorgensen S.L."/>
            <person name="Zaremba-Niedzwiedzka K."/>
            <person name="Martijn J."/>
            <person name="Lind A.E."/>
            <person name="van Eijk R."/>
            <person name="Schleper C."/>
            <person name="Guy L."/>
            <person name="Ettema T.J."/>
        </authorList>
    </citation>
    <scope>NUCLEOTIDE SEQUENCE</scope>
</reference>
<dbReference type="InterPro" id="IPR051783">
    <property type="entry name" value="NAD(P)-dependent_oxidoreduct"/>
</dbReference>
<dbReference type="EMBL" id="LAZR01053645">
    <property type="protein sequence ID" value="KKK80298.1"/>
    <property type="molecule type" value="Genomic_DNA"/>
</dbReference>
<dbReference type="PANTHER" id="PTHR48079">
    <property type="entry name" value="PROTEIN YEEZ"/>
    <property type="match status" value="1"/>
</dbReference>
<dbReference type="Gene3D" id="3.40.50.720">
    <property type="entry name" value="NAD(P)-binding Rossmann-like Domain"/>
    <property type="match status" value="1"/>
</dbReference>
<proteinExistence type="predicted"/>
<dbReference type="InterPro" id="IPR036291">
    <property type="entry name" value="NAD(P)-bd_dom_sf"/>
</dbReference>
<organism evidence="2">
    <name type="scientific">marine sediment metagenome</name>
    <dbReference type="NCBI Taxonomy" id="412755"/>
    <lineage>
        <taxon>unclassified sequences</taxon>
        <taxon>metagenomes</taxon>
        <taxon>ecological metagenomes</taxon>
    </lineage>
</organism>
<comment type="caution">
    <text evidence="2">The sequence shown here is derived from an EMBL/GenBank/DDBJ whole genome shotgun (WGS) entry which is preliminary data.</text>
</comment>
<feature type="domain" description="NAD-dependent epimerase/dehydratase" evidence="1">
    <location>
        <begin position="13"/>
        <end position="197"/>
    </location>
</feature>
<dbReference type="PANTHER" id="PTHR48079:SF6">
    <property type="entry name" value="NAD(P)-BINDING DOMAIN-CONTAINING PROTEIN-RELATED"/>
    <property type="match status" value="1"/>
</dbReference>
<sequence length="304" mass="33769">DTRVLDVWGVEKCIGDITDRPSLDEAMQGVDTVYHAAAAVGDWGSWKNYFVPVSIDGTRNMIDAARRVSPRRFLYVSSTSAYGHPNGKGMVLDETAPLGVNLHKWSYYSRAKVEAETLLWEAYEKGDLPVTVVKPSWLYGPRDRASMPRLIRAISAGKGKLIGDGSNRLNLTYAGNAAEGCILAATNEKAVGQAYNLSSDGDILQREYLNMIAECVGAKPVTKKVPYPVAYQAAFWMEFFGHLFGKKTPPLVTRYSVWLIGRQCFFSSEKARQELDWKATVSYDEGVQRAVKWSLDNMDNDSSS</sequence>